<accession>A0A1X4NRS5</accession>
<name>A0A1X4NRS5_9RHOB</name>
<dbReference type="InterPro" id="IPR039523">
    <property type="entry name" value="RimK-rel_E_lig_ATP-grasp"/>
</dbReference>
<dbReference type="EMBL" id="JFKC01000001">
    <property type="protein sequence ID" value="OSQ53518.1"/>
    <property type="molecule type" value="Genomic_DNA"/>
</dbReference>
<dbReference type="OrthoDB" id="8736147at2"/>
<feature type="domain" description="Alpha-L-glutamate ligase-related protein ATP-grasp" evidence="1">
    <location>
        <begin position="114"/>
        <end position="345"/>
    </location>
</feature>
<keyword evidence="3" id="KW-1185">Reference proteome</keyword>
<sequence>MHRLRVIGRHDMFSGHPAWKRLAAKSAMALLWPIGSLTTAIRCGLEQKAAPSRILDAWLLAVHYNIPPLEYFLYKLWLPERRARLDDYLYWTENTSSLMVLNRAAGWCPGPCPVSDKQLFDTFCTRLGLRAPSLLAVWNSGQQEEGGSVPRRDLWLKPARTKSGIGAERWIWVDGTYRRRDRVLQRSQMEAHIAGHSRTHGKTLVQTVVKANKEHIPYVGETPLCARIVTGRRHDGSVEIIAAAVVWPRPGSEVTQGGDMALIETSSGRICEIHEATQTSASRGLEGKILPDWQYVLAVVRKGHTNLPHYVFLGWDVAFGDDGPLLLETNSGWGSLHLQMMTGRPIADTAFASIAAEYV</sequence>
<dbReference type="AlphaFoldDB" id="A0A1X4NRS5"/>
<evidence type="ECO:0000313" key="2">
    <source>
        <dbReference type="EMBL" id="OSQ53518.1"/>
    </source>
</evidence>
<dbReference type="Pfam" id="PF14397">
    <property type="entry name" value="ATPgrasp_ST"/>
    <property type="match status" value="1"/>
</dbReference>
<comment type="caution">
    <text evidence="2">The sequence shown here is derived from an EMBL/GenBank/DDBJ whole genome shotgun (WGS) entry which is preliminary data.</text>
</comment>
<protein>
    <recommendedName>
        <fullName evidence="1">Alpha-L-glutamate ligase-related protein ATP-grasp domain-containing protein</fullName>
    </recommendedName>
</protein>
<dbReference type="STRING" id="1123756.MGEO_03085"/>
<evidence type="ECO:0000313" key="3">
    <source>
        <dbReference type="Proteomes" id="UP000193926"/>
    </source>
</evidence>
<gene>
    <name evidence="2" type="ORF">MGEO_03085</name>
</gene>
<evidence type="ECO:0000259" key="1">
    <source>
        <dbReference type="Pfam" id="PF14397"/>
    </source>
</evidence>
<proteinExistence type="predicted"/>
<reference evidence="2 3" key="1">
    <citation type="submission" date="2014-03" db="EMBL/GenBank/DDBJ databases">
        <title>The draft genome sequence of Marivita geojedonensis KCTC 23882.</title>
        <authorList>
            <person name="Lai Q."/>
            <person name="Shao Z."/>
        </authorList>
    </citation>
    <scope>NUCLEOTIDE SEQUENCE [LARGE SCALE GENOMIC DNA]</scope>
    <source>
        <strain evidence="2 3">DPG-138</strain>
    </source>
</reference>
<dbReference type="Proteomes" id="UP000193926">
    <property type="component" value="Unassembled WGS sequence"/>
</dbReference>
<organism evidence="2 3">
    <name type="scientific">Marivita geojedonensis</name>
    <dbReference type="NCBI Taxonomy" id="1123756"/>
    <lineage>
        <taxon>Bacteria</taxon>
        <taxon>Pseudomonadati</taxon>
        <taxon>Pseudomonadota</taxon>
        <taxon>Alphaproteobacteria</taxon>
        <taxon>Rhodobacterales</taxon>
        <taxon>Roseobacteraceae</taxon>
        <taxon>Marivita</taxon>
    </lineage>
</organism>
<dbReference type="RefSeq" id="WP_158090969.1">
    <property type="nucleotide sequence ID" value="NZ_PVTN01000001.1"/>
</dbReference>